<dbReference type="OrthoDB" id="27885at2157"/>
<keyword evidence="2" id="KW-0812">Transmembrane</keyword>
<keyword evidence="2" id="KW-1133">Transmembrane helix</keyword>
<feature type="transmembrane region" description="Helical" evidence="2">
    <location>
        <begin position="263"/>
        <end position="283"/>
    </location>
</feature>
<dbReference type="STRING" id="1033806.HTIA_1615"/>
<evidence type="ECO:0000259" key="4">
    <source>
        <dbReference type="Pfam" id="PF24036"/>
    </source>
</evidence>
<dbReference type="AlphaFoldDB" id="U2DYP1"/>
<feature type="region of interest" description="Disordered" evidence="1">
    <location>
        <begin position="288"/>
        <end position="359"/>
    </location>
</feature>
<dbReference type="EMBL" id="AFNT02000038">
    <property type="protein sequence ID" value="ERJ05283.1"/>
    <property type="molecule type" value="Genomic_DNA"/>
</dbReference>
<protein>
    <submittedName>
        <fullName evidence="5">Uncharacterized protein</fullName>
    </submittedName>
</protein>
<dbReference type="Proteomes" id="UP000003861">
    <property type="component" value="Unassembled WGS sequence"/>
</dbReference>
<dbReference type="PATRIC" id="fig|1033806.13.peg.2426"/>
<dbReference type="GeneID" id="23799835"/>
<dbReference type="InterPro" id="IPR055767">
    <property type="entry name" value="DUF7343"/>
</dbReference>
<organism evidence="5 6">
    <name type="scientific">Halorhabdus tiamatea SARL4B</name>
    <dbReference type="NCBI Taxonomy" id="1033806"/>
    <lineage>
        <taxon>Archaea</taxon>
        <taxon>Methanobacteriati</taxon>
        <taxon>Methanobacteriota</taxon>
        <taxon>Stenosarchaea group</taxon>
        <taxon>Halobacteria</taxon>
        <taxon>Halobacteriales</taxon>
        <taxon>Haloarculaceae</taxon>
        <taxon>Halorhabdus</taxon>
    </lineage>
</organism>
<feature type="region of interest" description="Disordered" evidence="1">
    <location>
        <begin position="213"/>
        <end position="259"/>
    </location>
</feature>
<feature type="compositionally biased region" description="Low complexity" evidence="1">
    <location>
        <begin position="218"/>
        <end position="258"/>
    </location>
</feature>
<proteinExistence type="predicted"/>
<feature type="compositionally biased region" description="Acidic residues" evidence="1">
    <location>
        <begin position="296"/>
        <end position="310"/>
    </location>
</feature>
<reference evidence="5 6" key="1">
    <citation type="journal article" date="2011" name="J. Bacteriol.">
        <title>Genome sequence of Halorhabdus tiamatea, the first archaeon isolated from a deep-sea anoxic brine lake.</title>
        <authorList>
            <person name="Antunes A."/>
            <person name="Alam I."/>
            <person name="Bajic V.B."/>
            <person name="Stingl U."/>
        </authorList>
    </citation>
    <scope>NUCLEOTIDE SEQUENCE [LARGE SCALE GENOMIC DNA]</scope>
    <source>
        <strain evidence="5 6">SARL4B</strain>
    </source>
</reference>
<comment type="caution">
    <text evidence="5">The sequence shown here is derived from an EMBL/GenBank/DDBJ whole genome shotgun (WGS) entry which is preliminary data.</text>
</comment>
<evidence type="ECO:0000313" key="6">
    <source>
        <dbReference type="Proteomes" id="UP000003861"/>
    </source>
</evidence>
<evidence type="ECO:0000256" key="1">
    <source>
        <dbReference type="SAM" id="MobiDB-lite"/>
    </source>
</evidence>
<evidence type="ECO:0000313" key="5">
    <source>
        <dbReference type="EMBL" id="ERJ05283.1"/>
    </source>
</evidence>
<dbReference type="InterPro" id="IPR055769">
    <property type="entry name" value="DUF7345"/>
</dbReference>
<dbReference type="eggNOG" id="arCOG00381">
    <property type="taxonomic scope" value="Archaea"/>
</dbReference>
<accession>U2DYP1</accession>
<keyword evidence="2" id="KW-0472">Membrane</keyword>
<feature type="domain" description="DUF7343" evidence="3">
    <location>
        <begin position="360"/>
        <end position="421"/>
    </location>
</feature>
<reference evidence="5 6" key="2">
    <citation type="journal article" date="2013" name="PLoS ONE">
        <title>INDIGO - INtegrated Data Warehouse of MIcrobial GenOmes with Examples from the Red Sea Extremophiles.</title>
        <authorList>
            <person name="Alam I."/>
            <person name="Antunes A."/>
            <person name="Kamau A.A."/>
            <person name="Ba Alawi W."/>
            <person name="Kalkatawi M."/>
            <person name="Stingl U."/>
            <person name="Bajic V.B."/>
        </authorList>
    </citation>
    <scope>NUCLEOTIDE SEQUENCE [LARGE SCALE GENOMIC DNA]</scope>
    <source>
        <strain evidence="5 6">SARL4B</strain>
    </source>
</reference>
<name>U2DYP1_9EURY</name>
<evidence type="ECO:0000256" key="2">
    <source>
        <dbReference type="SAM" id="Phobius"/>
    </source>
</evidence>
<dbReference type="Pfam" id="PF24036">
    <property type="entry name" value="DUF7345"/>
    <property type="match status" value="1"/>
</dbReference>
<feature type="compositionally biased region" description="Polar residues" evidence="1">
    <location>
        <begin position="311"/>
        <end position="322"/>
    </location>
</feature>
<dbReference type="Pfam" id="PF24034">
    <property type="entry name" value="DUF7343"/>
    <property type="match status" value="1"/>
</dbReference>
<evidence type="ECO:0000259" key="3">
    <source>
        <dbReference type="Pfam" id="PF24034"/>
    </source>
</evidence>
<feature type="domain" description="DUF7345" evidence="4">
    <location>
        <begin position="53"/>
        <end position="180"/>
    </location>
</feature>
<gene>
    <name evidence="5" type="ORF">HLRTI_002725</name>
</gene>
<dbReference type="RefSeq" id="WP_008527628.1">
    <property type="nucleotide sequence ID" value="NC_021921.1"/>
</dbReference>
<sequence>MSPPVRVAAVLLALLAIVGGSAVVAAQTGSPAPGSTADVSTAGTVNTSTTMWIELGEGGDAHWNVSVVATLPDADAVDSFEELAASFEANESDVLSPTTFRRYVRLADNSTSREMTLTDVGRDAVVVNDTGRLELSFTWRNFGLREGSTVHVADAFTGPEGLWLQGLSADQRLVISVPASFDITSAPKGYTNRTIRWEGPVESFQPGDFEITYNVNLPTTTDPDPTTTTPSGPTTTMPSGPTTIQPTPSTPSTGAGPTQDGEIPSAAIVIVVVVLAVVVVYLFRHGGDLPHSASSDDADGAGETATDEPSTDSGSSRSPTDDASTSETAEVGTAATGVAAGTSADPEAEASDDAPIDRELLSDEEYVEALLERNGGRMKQANIVSETGWSNAKVSQLLSAMAEEDRIEKLRIGRENLISFPDDEDGDG</sequence>
<feature type="compositionally biased region" description="Low complexity" evidence="1">
    <location>
        <begin position="323"/>
        <end position="345"/>
    </location>
</feature>